<keyword evidence="1" id="KW-0472">Membrane</keyword>
<dbReference type="AlphaFoldDB" id="A0A8X6GXA2"/>
<gene>
    <name evidence="2" type="primary">AVEN_38021_1</name>
    <name evidence="2" type="ORF">TNCT_621322</name>
</gene>
<protein>
    <submittedName>
        <fullName evidence="2">Uncharacterized protein</fullName>
    </submittedName>
</protein>
<evidence type="ECO:0000313" key="3">
    <source>
        <dbReference type="Proteomes" id="UP000887116"/>
    </source>
</evidence>
<dbReference type="Proteomes" id="UP000887116">
    <property type="component" value="Unassembled WGS sequence"/>
</dbReference>
<feature type="transmembrane region" description="Helical" evidence="1">
    <location>
        <begin position="124"/>
        <end position="141"/>
    </location>
</feature>
<feature type="transmembrane region" description="Helical" evidence="1">
    <location>
        <begin position="405"/>
        <end position="425"/>
    </location>
</feature>
<feature type="transmembrane region" description="Helical" evidence="1">
    <location>
        <begin position="153"/>
        <end position="172"/>
    </location>
</feature>
<dbReference type="OrthoDB" id="6020333at2759"/>
<feature type="transmembrane region" description="Helical" evidence="1">
    <location>
        <begin position="510"/>
        <end position="532"/>
    </location>
</feature>
<feature type="transmembrane region" description="Helical" evidence="1">
    <location>
        <begin position="437"/>
        <end position="454"/>
    </location>
</feature>
<dbReference type="EMBL" id="BMAO01026896">
    <property type="protein sequence ID" value="GFR13186.1"/>
    <property type="molecule type" value="Genomic_DNA"/>
</dbReference>
<keyword evidence="1" id="KW-1133">Transmembrane helix</keyword>
<organism evidence="2 3">
    <name type="scientific">Trichonephila clavata</name>
    <name type="common">Joro spider</name>
    <name type="synonym">Nephila clavata</name>
    <dbReference type="NCBI Taxonomy" id="2740835"/>
    <lineage>
        <taxon>Eukaryota</taxon>
        <taxon>Metazoa</taxon>
        <taxon>Ecdysozoa</taxon>
        <taxon>Arthropoda</taxon>
        <taxon>Chelicerata</taxon>
        <taxon>Arachnida</taxon>
        <taxon>Araneae</taxon>
        <taxon>Araneomorphae</taxon>
        <taxon>Entelegynae</taxon>
        <taxon>Araneoidea</taxon>
        <taxon>Nephilidae</taxon>
        <taxon>Trichonephila</taxon>
    </lineage>
</organism>
<sequence length="541" mass="61696">MPNQVVINSVAAMDLHKNHLSSNLATDHFSPPLSTIPTVEFRDRLLTSLTEEDYYRRTTYGSIQEGRQSDSCCVAGEHFLTSQEYARRSLSMDSAVHVDISDLNGEGDAPSIPLSLRKCKRTMIAPYSCLLSFIGWRPWFLESLSRRSSFWRYFNYLYPAFVLTLIISNYVFQVLNCQGKYNIHRDIEPSPPTPTPHEVNMKGNCTWGIMTFSCHAKYVMDAIEVVYKPSEVGYCQHIVPTYIVPSFVHFLAYAYGFYHFRLVECEQLFSLMERVFLQCSSTRGLQGALIRNTRMFFFAALLWLLFQVGLEILYNFSFQQTRLEFLGVTYKYVFLGIKFAGMVLLQGVNVAVATNYCVQCETLILYIKGICLKLHEKSLEIRSGMHEILGVREYISQLNGNVAKMMGLCIVNFTELTILGTALLFLNKRQESTVISYRVLFTILWFIALIVPMIQAARLTRTGSKLRQIAFEMRVFGYQASSMLELDSFVLFVTGASLRSKLFGVTVRSSTVILTIGLSVFILLTLMVVDLLSVSGYNRFF</sequence>
<dbReference type="PANTHER" id="PTHR38337:SF1">
    <property type="entry name" value="GUSTATORY RECEPTOR"/>
    <property type="match status" value="1"/>
</dbReference>
<evidence type="ECO:0000256" key="1">
    <source>
        <dbReference type="SAM" id="Phobius"/>
    </source>
</evidence>
<comment type="caution">
    <text evidence="2">The sequence shown here is derived from an EMBL/GenBank/DDBJ whole genome shotgun (WGS) entry which is preliminary data.</text>
</comment>
<feature type="transmembrane region" description="Helical" evidence="1">
    <location>
        <begin position="475"/>
        <end position="498"/>
    </location>
</feature>
<evidence type="ECO:0000313" key="2">
    <source>
        <dbReference type="EMBL" id="GFR13186.1"/>
    </source>
</evidence>
<name>A0A8X6GXA2_TRICU</name>
<proteinExistence type="predicted"/>
<accession>A0A8X6GXA2</accession>
<feature type="transmembrane region" description="Helical" evidence="1">
    <location>
        <begin position="295"/>
        <end position="314"/>
    </location>
</feature>
<feature type="transmembrane region" description="Helical" evidence="1">
    <location>
        <begin position="334"/>
        <end position="358"/>
    </location>
</feature>
<keyword evidence="3" id="KW-1185">Reference proteome</keyword>
<dbReference type="PANTHER" id="PTHR38337">
    <property type="entry name" value="AGAP010540-PA"/>
    <property type="match status" value="1"/>
</dbReference>
<keyword evidence="1" id="KW-0812">Transmembrane</keyword>
<reference evidence="2" key="1">
    <citation type="submission" date="2020-07" db="EMBL/GenBank/DDBJ databases">
        <title>Multicomponent nature underlies the extraordinary mechanical properties of spider dragline silk.</title>
        <authorList>
            <person name="Kono N."/>
            <person name="Nakamura H."/>
            <person name="Mori M."/>
            <person name="Yoshida Y."/>
            <person name="Ohtoshi R."/>
            <person name="Malay A.D."/>
            <person name="Moran D.A.P."/>
            <person name="Tomita M."/>
            <person name="Numata K."/>
            <person name="Arakawa K."/>
        </authorList>
    </citation>
    <scope>NUCLEOTIDE SEQUENCE</scope>
</reference>